<dbReference type="Proteomes" id="UP000294664">
    <property type="component" value="Unassembled WGS sequence"/>
</dbReference>
<reference evidence="3 4" key="1">
    <citation type="submission" date="2019-03" db="EMBL/GenBank/DDBJ databases">
        <title>Genomic Encyclopedia of Type Strains, Phase IV (KMG-IV): sequencing the most valuable type-strain genomes for metagenomic binning, comparative biology and taxonomic classification.</title>
        <authorList>
            <person name="Goeker M."/>
        </authorList>
    </citation>
    <scope>NUCLEOTIDE SEQUENCE [LARGE SCALE GENOMIC DNA]</scope>
    <source>
        <strain evidence="3 4">DSM 9035</strain>
    </source>
</reference>
<feature type="domain" description="Cupin type-2" evidence="2">
    <location>
        <begin position="50"/>
        <end position="116"/>
    </location>
</feature>
<dbReference type="InterPro" id="IPR051610">
    <property type="entry name" value="GPI/OXD"/>
</dbReference>
<organism evidence="3 4">
    <name type="scientific">Aquabacter spiritensis</name>
    <dbReference type="NCBI Taxonomy" id="933073"/>
    <lineage>
        <taxon>Bacteria</taxon>
        <taxon>Pseudomonadati</taxon>
        <taxon>Pseudomonadota</taxon>
        <taxon>Alphaproteobacteria</taxon>
        <taxon>Hyphomicrobiales</taxon>
        <taxon>Xanthobacteraceae</taxon>
        <taxon>Aquabacter</taxon>
    </lineage>
</organism>
<dbReference type="OrthoDB" id="7269829at2"/>
<protein>
    <submittedName>
        <fullName evidence="3">Cupin domain</fullName>
    </submittedName>
</protein>
<proteinExistence type="predicted"/>
<keyword evidence="1" id="KW-0479">Metal-binding</keyword>
<dbReference type="PANTHER" id="PTHR35848:SF6">
    <property type="entry name" value="CUPIN TYPE-2 DOMAIN-CONTAINING PROTEIN"/>
    <property type="match status" value="1"/>
</dbReference>
<evidence type="ECO:0000313" key="4">
    <source>
        <dbReference type="Proteomes" id="UP000294664"/>
    </source>
</evidence>
<dbReference type="SUPFAM" id="SSF51182">
    <property type="entry name" value="RmlC-like cupins"/>
    <property type="match status" value="1"/>
</dbReference>
<name>A0A4V2UXX6_9HYPH</name>
<dbReference type="InterPro" id="IPR011051">
    <property type="entry name" value="RmlC_Cupin_sf"/>
</dbReference>
<dbReference type="RefSeq" id="WP_132031268.1">
    <property type="nucleotide sequence ID" value="NZ_SMAI01000005.1"/>
</dbReference>
<dbReference type="Gene3D" id="2.60.120.10">
    <property type="entry name" value="Jelly Rolls"/>
    <property type="match status" value="1"/>
</dbReference>
<dbReference type="InterPro" id="IPR013096">
    <property type="entry name" value="Cupin_2"/>
</dbReference>
<dbReference type="AlphaFoldDB" id="A0A4V2UXX6"/>
<evidence type="ECO:0000259" key="2">
    <source>
        <dbReference type="Pfam" id="PF07883"/>
    </source>
</evidence>
<dbReference type="PANTHER" id="PTHR35848">
    <property type="entry name" value="OXALATE-BINDING PROTEIN"/>
    <property type="match status" value="1"/>
</dbReference>
<evidence type="ECO:0000256" key="1">
    <source>
        <dbReference type="ARBA" id="ARBA00022723"/>
    </source>
</evidence>
<dbReference type="EMBL" id="SMAI01000005">
    <property type="protein sequence ID" value="TCT05198.1"/>
    <property type="molecule type" value="Genomic_DNA"/>
</dbReference>
<comment type="caution">
    <text evidence="3">The sequence shown here is derived from an EMBL/GenBank/DDBJ whole genome shotgun (WGS) entry which is preliminary data.</text>
</comment>
<dbReference type="GO" id="GO:0046872">
    <property type="term" value="F:metal ion binding"/>
    <property type="evidence" value="ECO:0007669"/>
    <property type="project" value="UniProtKB-KW"/>
</dbReference>
<dbReference type="Pfam" id="PF07883">
    <property type="entry name" value="Cupin_2"/>
    <property type="match status" value="1"/>
</dbReference>
<evidence type="ECO:0000313" key="3">
    <source>
        <dbReference type="EMBL" id="TCT05198.1"/>
    </source>
</evidence>
<keyword evidence="4" id="KW-1185">Reference proteome</keyword>
<sequence>MIEGKGGWSIRNIAEVPWLEFPNHFGGALSKPLVQPGTAPTRLLDYRISMYQPMAHVAVHSHKVQEQVYHVLEGEGLMEIDGQSYVVRKHDVIFLPPGVTHNIANSGLTDLVFLVVTTPASDE</sequence>
<dbReference type="InterPro" id="IPR014710">
    <property type="entry name" value="RmlC-like_jellyroll"/>
</dbReference>
<gene>
    <name evidence="3" type="ORF">EDC64_105229</name>
</gene>
<accession>A0A4V2UXX6</accession>